<organism evidence="1 2">
    <name type="scientific">Cryobacterium roopkundense</name>
    <dbReference type="NCBI Taxonomy" id="1001240"/>
    <lineage>
        <taxon>Bacteria</taxon>
        <taxon>Bacillati</taxon>
        <taxon>Actinomycetota</taxon>
        <taxon>Actinomycetes</taxon>
        <taxon>Micrococcales</taxon>
        <taxon>Microbacteriaceae</taxon>
        <taxon>Cryobacterium</taxon>
    </lineage>
</organism>
<evidence type="ECO:0000313" key="1">
    <source>
        <dbReference type="EMBL" id="KGJ79289.1"/>
    </source>
</evidence>
<dbReference type="EMBL" id="JPXF01000016">
    <property type="protein sequence ID" value="KGJ79289.1"/>
    <property type="molecule type" value="Genomic_DNA"/>
</dbReference>
<dbReference type="AlphaFoldDB" id="A0A099JLN8"/>
<reference evidence="1 2" key="1">
    <citation type="submission" date="2014-08" db="EMBL/GenBank/DDBJ databases">
        <authorList>
            <person name="Sisinthy S."/>
        </authorList>
    </citation>
    <scope>NUCLEOTIDE SEQUENCE [LARGE SCALE GENOMIC DNA]</scope>
    <source>
        <strain evidence="1 2">RuG17</strain>
    </source>
</reference>
<protein>
    <submittedName>
        <fullName evidence="1">Uncharacterized protein</fullName>
    </submittedName>
</protein>
<sequence>MKLLGRSVMKRSTKIWLRVNDFGQLPTVLVNPRSAHGRIVPGIWLGDPQDFTVDGTTYRWLTAYFDSVGLSGDP</sequence>
<evidence type="ECO:0000313" key="2">
    <source>
        <dbReference type="Proteomes" id="UP000029864"/>
    </source>
</evidence>
<keyword evidence="2" id="KW-1185">Reference proteome</keyword>
<accession>A0A099JLN8</accession>
<gene>
    <name evidence="1" type="ORF">GY21_05720</name>
</gene>
<comment type="caution">
    <text evidence="1">The sequence shown here is derived from an EMBL/GenBank/DDBJ whole genome shotgun (WGS) entry which is preliminary data.</text>
</comment>
<name>A0A099JLN8_9MICO</name>
<dbReference type="Proteomes" id="UP000029864">
    <property type="component" value="Unassembled WGS sequence"/>
</dbReference>
<proteinExistence type="predicted"/>